<dbReference type="AlphaFoldDB" id="A0A4S4L2Z1"/>
<dbReference type="Gene3D" id="1.10.510.10">
    <property type="entry name" value="Transferase(Phosphotransferase) domain 1"/>
    <property type="match status" value="1"/>
</dbReference>
<dbReference type="Pfam" id="PF00069">
    <property type="entry name" value="Pkinase"/>
    <property type="match status" value="1"/>
</dbReference>
<dbReference type="GO" id="GO:0005524">
    <property type="term" value="F:ATP binding"/>
    <property type="evidence" value="ECO:0007669"/>
    <property type="project" value="UniProtKB-KW"/>
</dbReference>
<comment type="catalytic activity">
    <reaction evidence="8">
        <text>L-seryl-[protein] + ATP = O-phospho-L-seryl-[protein] + ADP + H(+)</text>
        <dbReference type="Rhea" id="RHEA:17989"/>
        <dbReference type="Rhea" id="RHEA-COMP:9863"/>
        <dbReference type="Rhea" id="RHEA-COMP:11604"/>
        <dbReference type="ChEBI" id="CHEBI:15378"/>
        <dbReference type="ChEBI" id="CHEBI:29999"/>
        <dbReference type="ChEBI" id="CHEBI:30616"/>
        <dbReference type="ChEBI" id="CHEBI:83421"/>
        <dbReference type="ChEBI" id="CHEBI:456216"/>
        <dbReference type="EC" id="2.7.11.1"/>
    </reaction>
</comment>
<dbReference type="InterPro" id="IPR000073">
    <property type="entry name" value="AB_hydrolase_1"/>
</dbReference>
<feature type="domain" description="Protein kinase" evidence="9">
    <location>
        <begin position="296"/>
        <end position="565"/>
    </location>
</feature>
<dbReference type="GO" id="GO:0007095">
    <property type="term" value="P:mitotic G2 DNA damage checkpoint signaling"/>
    <property type="evidence" value="ECO:0007669"/>
    <property type="project" value="TreeGrafter"/>
</dbReference>
<evidence type="ECO:0000256" key="1">
    <source>
        <dbReference type="ARBA" id="ARBA00012513"/>
    </source>
</evidence>
<evidence type="ECO:0000259" key="9">
    <source>
        <dbReference type="PROSITE" id="PS50011"/>
    </source>
</evidence>
<keyword evidence="3" id="KW-0808">Transferase</keyword>
<evidence type="ECO:0000256" key="5">
    <source>
        <dbReference type="ARBA" id="ARBA00022777"/>
    </source>
</evidence>
<protein>
    <recommendedName>
        <fullName evidence="1">non-specific serine/threonine protein kinase</fullName>
        <ecNumber evidence="1">2.7.11.1</ecNumber>
    </recommendedName>
</protein>
<gene>
    <name evidence="10" type="ORF">EW145_g4586</name>
</gene>
<keyword evidence="11" id="KW-1185">Reference proteome</keyword>
<dbReference type="PROSITE" id="PS50011">
    <property type="entry name" value="PROTEIN_KINASE_DOM"/>
    <property type="match status" value="1"/>
</dbReference>
<dbReference type="Pfam" id="PF00561">
    <property type="entry name" value="Abhydrolase_1"/>
    <property type="match status" value="1"/>
</dbReference>
<dbReference type="InterPro" id="IPR029058">
    <property type="entry name" value="AB_hydrolase_fold"/>
</dbReference>
<evidence type="ECO:0000313" key="11">
    <source>
        <dbReference type="Proteomes" id="UP000308199"/>
    </source>
</evidence>
<evidence type="ECO:0000256" key="8">
    <source>
        <dbReference type="ARBA" id="ARBA00048679"/>
    </source>
</evidence>
<dbReference type="GO" id="GO:0035861">
    <property type="term" value="C:site of double-strand break"/>
    <property type="evidence" value="ECO:0007669"/>
    <property type="project" value="TreeGrafter"/>
</dbReference>
<evidence type="ECO:0000256" key="7">
    <source>
        <dbReference type="ARBA" id="ARBA00047899"/>
    </source>
</evidence>
<dbReference type="OrthoDB" id="539158at2759"/>
<dbReference type="GO" id="GO:0005737">
    <property type="term" value="C:cytoplasm"/>
    <property type="evidence" value="ECO:0007669"/>
    <property type="project" value="TreeGrafter"/>
</dbReference>
<name>A0A4S4L2Z1_9AGAM</name>
<evidence type="ECO:0000313" key="10">
    <source>
        <dbReference type="EMBL" id="THH05722.1"/>
    </source>
</evidence>
<comment type="caution">
    <text evidence="10">The sequence shown here is derived from an EMBL/GenBank/DDBJ whole genome shotgun (WGS) entry which is preliminary data.</text>
</comment>
<reference evidence="10 11" key="1">
    <citation type="submission" date="2019-02" db="EMBL/GenBank/DDBJ databases">
        <title>Genome sequencing of the rare red list fungi Phellinidium pouzarii.</title>
        <authorList>
            <person name="Buettner E."/>
            <person name="Kellner H."/>
        </authorList>
    </citation>
    <scope>NUCLEOTIDE SEQUENCE [LARGE SCALE GENOMIC DNA]</scope>
    <source>
        <strain evidence="10 11">DSM 108285</strain>
    </source>
</reference>
<evidence type="ECO:0000256" key="3">
    <source>
        <dbReference type="ARBA" id="ARBA00022679"/>
    </source>
</evidence>
<dbReference type="EC" id="2.7.11.1" evidence="1"/>
<keyword evidence="5" id="KW-0418">Kinase</keyword>
<keyword evidence="4" id="KW-0547">Nucleotide-binding</keyword>
<keyword evidence="2" id="KW-0723">Serine/threonine-protein kinase</keyword>
<dbReference type="PANTHER" id="PTHR43895">
    <property type="entry name" value="CALCIUM/CALMODULIN-DEPENDENT PROTEIN KINASE KINASE-RELATED"/>
    <property type="match status" value="1"/>
</dbReference>
<dbReference type="PANTHER" id="PTHR43895:SF32">
    <property type="entry name" value="SERINE_THREONINE-PROTEIN KINASE CHK1"/>
    <property type="match status" value="1"/>
</dbReference>
<dbReference type="Proteomes" id="UP000308199">
    <property type="component" value="Unassembled WGS sequence"/>
</dbReference>
<dbReference type="InterPro" id="IPR000719">
    <property type="entry name" value="Prot_kinase_dom"/>
</dbReference>
<evidence type="ECO:0000256" key="2">
    <source>
        <dbReference type="ARBA" id="ARBA00022527"/>
    </source>
</evidence>
<dbReference type="FunFam" id="1.10.510.10:FF:000571">
    <property type="entry name" value="Maternal embryonic leucine zipper kinase"/>
    <property type="match status" value="1"/>
</dbReference>
<dbReference type="Gene3D" id="3.40.50.1820">
    <property type="entry name" value="alpha/beta hydrolase"/>
    <property type="match status" value="1"/>
</dbReference>
<evidence type="ECO:0000256" key="6">
    <source>
        <dbReference type="ARBA" id="ARBA00022840"/>
    </source>
</evidence>
<dbReference type="InterPro" id="IPR008271">
    <property type="entry name" value="Ser/Thr_kinase_AS"/>
</dbReference>
<dbReference type="SMART" id="SM00220">
    <property type="entry name" value="S_TKc"/>
    <property type="match status" value="1"/>
</dbReference>
<sequence length="747" mass="82818">MSGYLPTFESIAKGAFASAVGFSTLSLGLLYYGQNYLIYPSAFPPGSRTEVSVPSEFGLPYEELVLETPDHVKIRAYLLVQQKDLLQDESVVLGGGSKDMTDEEYIATCPTVLMFHGNGGNAGHRIPLAKMFYVKMRCNVLMLSYRGYGLSEGSPSEKGIRMDAQTVLDYLISHPTLSKTPMILYGQSIGGAVAIDLASRNPSTIRALVLENTFLSLPRLIPTAIPALSRVAFLCHQKWDSASRLPLIPVETHILLLSGARDEVVPRMHMLELERLLRNVPGKPRRRGSLVEFTDGTHNDTSNSSAGARVYKAVNFDTHRVAACKVIALTEETTAQERKTLDKEIRVHAAMKHTNVLEFLNAVIVENDGRTKYFPGIYMLLELASGGDLFDKIAPDVGVEEDIAQFYFNQLIAGLNYIHGQGVCHRDLKPENLLLDVTGALKISDFGLCAVYRHKESGKERLLTQRCGSLPYVAPELNSDAPYQAEPVDVWGTGVILFTLLCGNTPWDEPSGHSSEFRRYVCGEIFGDPPWNRFGDDALSLVKGILNVRPDERMKLPDIIAHPWCMRPSQVARQGQAVLAERLTQSLRETGDMGVIDPHTSTSQLDEDGDTTMMASTHQSQFTQSLLLFSQTQSGKRYTPHLTRFYSSLLPADLMALIVDAIASLGVKSKAGASDVATPECLRLRVGGFDKRKEMFKGWIEVEPFVYQGIEGSFCVMQRDQGNPISWRQLWKALVKFPDVEPHVLKR</sequence>
<dbReference type="GO" id="GO:0005634">
    <property type="term" value="C:nucleus"/>
    <property type="evidence" value="ECO:0007669"/>
    <property type="project" value="TreeGrafter"/>
</dbReference>
<dbReference type="InterPro" id="IPR011009">
    <property type="entry name" value="Kinase-like_dom_sf"/>
</dbReference>
<keyword evidence="6" id="KW-0067">ATP-binding</keyword>
<dbReference type="SUPFAM" id="SSF53474">
    <property type="entry name" value="alpha/beta-Hydrolases"/>
    <property type="match status" value="1"/>
</dbReference>
<dbReference type="SUPFAM" id="SSF56112">
    <property type="entry name" value="Protein kinase-like (PK-like)"/>
    <property type="match status" value="1"/>
</dbReference>
<dbReference type="EMBL" id="SGPK01000241">
    <property type="protein sequence ID" value="THH05722.1"/>
    <property type="molecule type" value="Genomic_DNA"/>
</dbReference>
<dbReference type="GO" id="GO:0004674">
    <property type="term" value="F:protein serine/threonine kinase activity"/>
    <property type="evidence" value="ECO:0007669"/>
    <property type="project" value="UniProtKB-KW"/>
</dbReference>
<dbReference type="PROSITE" id="PS00108">
    <property type="entry name" value="PROTEIN_KINASE_ST"/>
    <property type="match status" value="1"/>
</dbReference>
<proteinExistence type="predicted"/>
<accession>A0A4S4L2Z1</accession>
<organism evidence="10 11">
    <name type="scientific">Phellinidium pouzarii</name>
    <dbReference type="NCBI Taxonomy" id="167371"/>
    <lineage>
        <taxon>Eukaryota</taxon>
        <taxon>Fungi</taxon>
        <taxon>Dikarya</taxon>
        <taxon>Basidiomycota</taxon>
        <taxon>Agaricomycotina</taxon>
        <taxon>Agaricomycetes</taxon>
        <taxon>Hymenochaetales</taxon>
        <taxon>Hymenochaetaceae</taxon>
        <taxon>Phellinidium</taxon>
    </lineage>
</organism>
<evidence type="ECO:0000256" key="4">
    <source>
        <dbReference type="ARBA" id="ARBA00022741"/>
    </source>
</evidence>
<comment type="catalytic activity">
    <reaction evidence="7">
        <text>L-threonyl-[protein] + ATP = O-phospho-L-threonyl-[protein] + ADP + H(+)</text>
        <dbReference type="Rhea" id="RHEA:46608"/>
        <dbReference type="Rhea" id="RHEA-COMP:11060"/>
        <dbReference type="Rhea" id="RHEA-COMP:11605"/>
        <dbReference type="ChEBI" id="CHEBI:15378"/>
        <dbReference type="ChEBI" id="CHEBI:30013"/>
        <dbReference type="ChEBI" id="CHEBI:30616"/>
        <dbReference type="ChEBI" id="CHEBI:61977"/>
        <dbReference type="ChEBI" id="CHEBI:456216"/>
        <dbReference type="EC" id="2.7.11.1"/>
    </reaction>
</comment>